<evidence type="ECO:0000259" key="5">
    <source>
        <dbReference type="Pfam" id="PF13490"/>
    </source>
</evidence>
<dbReference type="RefSeq" id="WP_359254068.1">
    <property type="nucleotide sequence ID" value="NZ_JBFAEG010000002.1"/>
</dbReference>
<dbReference type="EMBL" id="JBFAEG010000002">
    <property type="protein sequence ID" value="MEU5705849.1"/>
    <property type="molecule type" value="Genomic_DNA"/>
</dbReference>
<feature type="region of interest" description="Disordered" evidence="3">
    <location>
        <begin position="1"/>
        <end position="26"/>
    </location>
</feature>
<feature type="region of interest" description="Disordered" evidence="3">
    <location>
        <begin position="84"/>
        <end position="147"/>
    </location>
</feature>
<evidence type="ECO:0000313" key="6">
    <source>
        <dbReference type="EMBL" id="MEU5705849.1"/>
    </source>
</evidence>
<feature type="region of interest" description="Disordered" evidence="3">
    <location>
        <begin position="206"/>
        <end position="233"/>
    </location>
</feature>
<dbReference type="Pfam" id="PF13490">
    <property type="entry name" value="zf-HC2"/>
    <property type="match status" value="1"/>
</dbReference>
<keyword evidence="4" id="KW-0812">Transmembrane</keyword>
<organism evidence="6 7">
    <name type="scientific">Streptomyces flaveolus</name>
    <dbReference type="NCBI Taxonomy" id="67297"/>
    <lineage>
        <taxon>Bacteria</taxon>
        <taxon>Bacillati</taxon>
        <taxon>Actinomycetota</taxon>
        <taxon>Actinomycetes</taxon>
        <taxon>Kitasatosporales</taxon>
        <taxon>Streptomycetaceae</taxon>
        <taxon>Streptomyces</taxon>
    </lineage>
</organism>
<feature type="domain" description="Putative zinc-finger" evidence="5">
    <location>
        <begin position="16"/>
        <end position="43"/>
    </location>
</feature>
<sequence length="313" mass="31861">MTSTTDTAGHPDVAEISDLTEGLLPPDRSTAVRRHLDACEECADVYTSLGEIRGLLGSVPAPERMPDDVVERITVALAAEAPLNAGGEDTAGDVSRETPPATALSAVPPAGHSTVPATDHPADRPAGRPRAGTGPGRKGPQRGRRRGRLVLGAVLTAAVLGAGGLIVTSLGDSSDQTTAHGTPTASAHTFSGDSVQNQVHALLITKKDLPPDSAKPKLGGDGGSDTPGSTEGPNTLLQTAVPVPDCVRQALTQGADVLGAKTGTYAGKAAYLVVVTDTHDTKRVTAYVVDAACVHQQTASAGKVLLKQSVARH</sequence>
<evidence type="ECO:0000256" key="4">
    <source>
        <dbReference type="SAM" id="Phobius"/>
    </source>
</evidence>
<feature type="region of interest" description="Disordered" evidence="3">
    <location>
        <begin position="172"/>
        <end position="193"/>
    </location>
</feature>
<dbReference type="Gene3D" id="1.10.10.1320">
    <property type="entry name" value="Anti-sigma factor, zinc-finger domain"/>
    <property type="match status" value="1"/>
</dbReference>
<dbReference type="InterPro" id="IPR027383">
    <property type="entry name" value="Znf_put"/>
</dbReference>
<dbReference type="Proteomes" id="UP001551011">
    <property type="component" value="Unassembled WGS sequence"/>
</dbReference>
<keyword evidence="4" id="KW-0472">Membrane</keyword>
<gene>
    <name evidence="6" type="ORF">AB0H04_02985</name>
</gene>
<evidence type="ECO:0000256" key="2">
    <source>
        <dbReference type="ARBA" id="ARBA00023163"/>
    </source>
</evidence>
<evidence type="ECO:0000256" key="3">
    <source>
        <dbReference type="SAM" id="MobiDB-lite"/>
    </source>
</evidence>
<keyword evidence="2" id="KW-0804">Transcription</keyword>
<keyword evidence="1" id="KW-0805">Transcription regulation</keyword>
<evidence type="ECO:0000256" key="1">
    <source>
        <dbReference type="ARBA" id="ARBA00023015"/>
    </source>
</evidence>
<comment type="caution">
    <text evidence="6">The sequence shown here is derived from an EMBL/GenBank/DDBJ whole genome shotgun (WGS) entry which is preliminary data.</text>
</comment>
<name>A0ABV3A1P4_9ACTN</name>
<feature type="transmembrane region" description="Helical" evidence="4">
    <location>
        <begin position="149"/>
        <end position="170"/>
    </location>
</feature>
<proteinExistence type="predicted"/>
<accession>A0ABV3A1P4</accession>
<keyword evidence="7" id="KW-1185">Reference proteome</keyword>
<evidence type="ECO:0000313" key="7">
    <source>
        <dbReference type="Proteomes" id="UP001551011"/>
    </source>
</evidence>
<protein>
    <submittedName>
        <fullName evidence="6">Zf-HC2 domain-containing protein</fullName>
    </submittedName>
</protein>
<keyword evidence="4" id="KW-1133">Transmembrane helix</keyword>
<dbReference type="InterPro" id="IPR041916">
    <property type="entry name" value="Anti_sigma_zinc_sf"/>
</dbReference>
<reference evidence="6 7" key="1">
    <citation type="submission" date="2024-06" db="EMBL/GenBank/DDBJ databases">
        <title>The Natural Products Discovery Center: Release of the First 8490 Sequenced Strains for Exploring Actinobacteria Biosynthetic Diversity.</title>
        <authorList>
            <person name="Kalkreuter E."/>
            <person name="Kautsar S.A."/>
            <person name="Yang D."/>
            <person name="Bader C.D."/>
            <person name="Teijaro C.N."/>
            <person name="Fluegel L."/>
            <person name="Davis C.M."/>
            <person name="Simpson J.R."/>
            <person name="Lauterbach L."/>
            <person name="Steele A.D."/>
            <person name="Gui C."/>
            <person name="Meng S."/>
            <person name="Li G."/>
            <person name="Viehrig K."/>
            <person name="Ye F."/>
            <person name="Su P."/>
            <person name="Kiefer A.F."/>
            <person name="Nichols A."/>
            <person name="Cepeda A.J."/>
            <person name="Yan W."/>
            <person name="Fan B."/>
            <person name="Jiang Y."/>
            <person name="Adhikari A."/>
            <person name="Zheng C.-J."/>
            <person name="Schuster L."/>
            <person name="Cowan T.M."/>
            <person name="Smanski M.J."/>
            <person name="Chevrette M.G."/>
            <person name="De Carvalho L.P.S."/>
            <person name="Shen B."/>
        </authorList>
    </citation>
    <scope>NUCLEOTIDE SEQUENCE [LARGE SCALE GENOMIC DNA]</scope>
    <source>
        <strain evidence="6 7">NPDC020594</strain>
    </source>
</reference>